<accession>A0A8J5T690</accession>
<gene>
    <name evidence="1" type="ORF">GUJ93_ZPchr0007g4862</name>
</gene>
<dbReference type="AlphaFoldDB" id="A0A8J5T690"/>
<keyword evidence="2" id="KW-1185">Reference proteome</keyword>
<dbReference type="Proteomes" id="UP000729402">
    <property type="component" value="Unassembled WGS sequence"/>
</dbReference>
<comment type="caution">
    <text evidence="1">The sequence shown here is derived from an EMBL/GenBank/DDBJ whole genome shotgun (WGS) entry which is preliminary data.</text>
</comment>
<protein>
    <submittedName>
        <fullName evidence="1">Uncharacterized protein</fullName>
    </submittedName>
</protein>
<reference evidence="1" key="1">
    <citation type="journal article" date="2021" name="bioRxiv">
        <title>Whole Genome Assembly and Annotation of Northern Wild Rice, Zizania palustris L., Supports a Whole Genome Duplication in the Zizania Genus.</title>
        <authorList>
            <person name="Haas M."/>
            <person name="Kono T."/>
            <person name="Macchietto M."/>
            <person name="Millas R."/>
            <person name="McGilp L."/>
            <person name="Shao M."/>
            <person name="Duquette J."/>
            <person name="Hirsch C.N."/>
            <person name="Kimball J."/>
        </authorList>
    </citation>
    <scope>NUCLEOTIDE SEQUENCE</scope>
    <source>
        <tissue evidence="1">Fresh leaf tissue</tissue>
    </source>
</reference>
<dbReference type="EMBL" id="JAAALK010000282">
    <property type="protein sequence ID" value="KAG8079357.1"/>
    <property type="molecule type" value="Genomic_DNA"/>
</dbReference>
<name>A0A8J5T690_ZIZPA</name>
<organism evidence="1 2">
    <name type="scientific">Zizania palustris</name>
    <name type="common">Northern wild rice</name>
    <dbReference type="NCBI Taxonomy" id="103762"/>
    <lineage>
        <taxon>Eukaryota</taxon>
        <taxon>Viridiplantae</taxon>
        <taxon>Streptophyta</taxon>
        <taxon>Embryophyta</taxon>
        <taxon>Tracheophyta</taxon>
        <taxon>Spermatophyta</taxon>
        <taxon>Magnoliopsida</taxon>
        <taxon>Liliopsida</taxon>
        <taxon>Poales</taxon>
        <taxon>Poaceae</taxon>
        <taxon>BOP clade</taxon>
        <taxon>Oryzoideae</taxon>
        <taxon>Oryzeae</taxon>
        <taxon>Zizaniinae</taxon>
        <taxon>Zizania</taxon>
    </lineage>
</organism>
<sequence>MAPYIYAAGGEGKALARDVVERPAWSRLSWAWRRGQKDARIGKGCVWLPFNLKRSIRACKLTGVTLTTHRFLVLDHSTQYLPTAIP</sequence>
<reference evidence="1" key="2">
    <citation type="submission" date="2021-02" db="EMBL/GenBank/DDBJ databases">
        <authorList>
            <person name="Kimball J.A."/>
            <person name="Haas M.W."/>
            <person name="Macchietto M."/>
            <person name="Kono T."/>
            <person name="Duquette J."/>
            <person name="Shao M."/>
        </authorList>
    </citation>
    <scope>NUCLEOTIDE SEQUENCE</scope>
    <source>
        <tissue evidence="1">Fresh leaf tissue</tissue>
    </source>
</reference>
<evidence type="ECO:0000313" key="2">
    <source>
        <dbReference type="Proteomes" id="UP000729402"/>
    </source>
</evidence>
<proteinExistence type="predicted"/>
<evidence type="ECO:0000313" key="1">
    <source>
        <dbReference type="EMBL" id="KAG8079357.1"/>
    </source>
</evidence>